<feature type="domain" description="Heterokaryon incompatibility" evidence="2">
    <location>
        <begin position="47"/>
        <end position="157"/>
    </location>
</feature>
<dbReference type="PANTHER" id="PTHR24148">
    <property type="entry name" value="ANKYRIN REPEAT DOMAIN-CONTAINING PROTEIN 39 HOMOLOG-RELATED"/>
    <property type="match status" value="1"/>
</dbReference>
<reference evidence="3" key="1">
    <citation type="submission" date="2012-08" db="EMBL/GenBank/DDBJ databases">
        <title>Genome analysis of Colletotrichum orbiculare and Colletotrichum fructicola.</title>
        <authorList>
            <person name="Gan P.H.P."/>
            <person name="Ikeda K."/>
            <person name="Irieda H."/>
            <person name="Narusaka M."/>
            <person name="O'Connell R.J."/>
            <person name="Narusaka Y."/>
            <person name="Takano Y."/>
            <person name="Kubo Y."/>
            <person name="Shirasu K."/>
        </authorList>
    </citation>
    <scope>NUCLEOTIDE SEQUENCE</scope>
    <source>
        <strain evidence="3">Nara gc5</strain>
    </source>
</reference>
<evidence type="ECO:0000259" key="2">
    <source>
        <dbReference type="Pfam" id="PF06985"/>
    </source>
</evidence>
<protein>
    <submittedName>
        <fullName evidence="3">Ankyrin repeat and sam domain containing protein 6</fullName>
    </submittedName>
</protein>
<accession>L2FL03</accession>
<dbReference type="HOGENOM" id="CLU_1008353_0_0_1"/>
<dbReference type="InterPro" id="IPR052895">
    <property type="entry name" value="HetReg/Transcr_Mod"/>
</dbReference>
<gene>
    <name evidence="3" type="ORF">CGGC5_12629</name>
</gene>
<dbReference type="STRING" id="1213859.L2FL03"/>
<feature type="compositionally biased region" description="Acidic residues" evidence="1">
    <location>
        <begin position="200"/>
        <end position="242"/>
    </location>
</feature>
<dbReference type="PANTHER" id="PTHR24148:SF78">
    <property type="entry name" value="HETEROKARYON INCOMPATIBILITY DOMAIN-CONTAINING PROTEIN"/>
    <property type="match status" value="1"/>
</dbReference>
<proteinExistence type="predicted"/>
<evidence type="ECO:0000313" key="3">
    <source>
        <dbReference type="EMBL" id="ELA26408.1"/>
    </source>
</evidence>
<sequence length="276" mass="32856">MDDFVHEPLDLSKPTIRLFRLLRGQHGPIQCEKFHTRLDKKSTRVAYEALSYVWGSAELNHEVFVTGRRLRITANLHVALVQLRSQVSDRIIWIDAVCIDQDNLKERGHQVQQMSKIYREAERVLFWLGPGTEDMMNAMLYLQWLRVKVDQVEAHDHFRDILEMGDENQLELRRWIASKLTDAYDFSPYEFNLYDSDPYDSDPYDSDPYDSDPYDSEPYDSEPYDSEPYDSEPYDGDSYDSDSYDRDPYSLEARLKWEWPWDHEQGFQELLLVPWF</sequence>
<name>L2FL03_COLFN</name>
<dbReference type="AlphaFoldDB" id="L2FL03"/>
<feature type="region of interest" description="Disordered" evidence="1">
    <location>
        <begin position="200"/>
        <end position="245"/>
    </location>
</feature>
<dbReference type="Pfam" id="PF06985">
    <property type="entry name" value="HET"/>
    <property type="match status" value="1"/>
</dbReference>
<dbReference type="InterPro" id="IPR010730">
    <property type="entry name" value="HET"/>
</dbReference>
<dbReference type="EMBL" id="KB021055">
    <property type="protein sequence ID" value="ELA26408.1"/>
    <property type="molecule type" value="Genomic_DNA"/>
</dbReference>
<evidence type="ECO:0000256" key="1">
    <source>
        <dbReference type="SAM" id="MobiDB-lite"/>
    </source>
</evidence>
<organism evidence="3">
    <name type="scientific">Colletotrichum fructicola (strain Nara gc5)</name>
    <name type="common">Anthracnose fungus</name>
    <name type="synonym">Colletotrichum gloeosporioides (strain Nara gc5)</name>
    <dbReference type="NCBI Taxonomy" id="1213859"/>
    <lineage>
        <taxon>Eukaryota</taxon>
        <taxon>Fungi</taxon>
        <taxon>Dikarya</taxon>
        <taxon>Ascomycota</taxon>
        <taxon>Pezizomycotina</taxon>
        <taxon>Sordariomycetes</taxon>
        <taxon>Hypocreomycetidae</taxon>
        <taxon>Glomerellales</taxon>
        <taxon>Glomerellaceae</taxon>
        <taxon>Colletotrichum</taxon>
        <taxon>Colletotrichum gloeosporioides species complex</taxon>
    </lineage>
</organism>